<organism evidence="2 3">
    <name type="scientific">Ajellomyces capsulatus</name>
    <name type="common">Darling's disease fungus</name>
    <name type="synonym">Histoplasma capsulatum</name>
    <dbReference type="NCBI Taxonomy" id="5037"/>
    <lineage>
        <taxon>Eukaryota</taxon>
        <taxon>Fungi</taxon>
        <taxon>Dikarya</taxon>
        <taxon>Ascomycota</taxon>
        <taxon>Pezizomycotina</taxon>
        <taxon>Eurotiomycetes</taxon>
        <taxon>Eurotiomycetidae</taxon>
        <taxon>Onygenales</taxon>
        <taxon>Ajellomycetaceae</taxon>
        <taxon>Histoplasma</taxon>
    </lineage>
</organism>
<proteinExistence type="predicted"/>
<dbReference type="EMBL" id="CP069109">
    <property type="protein sequence ID" value="QSS59382.1"/>
    <property type="molecule type" value="Genomic_DNA"/>
</dbReference>
<feature type="region of interest" description="Disordered" evidence="1">
    <location>
        <begin position="1"/>
        <end position="35"/>
    </location>
</feature>
<dbReference type="AlphaFoldDB" id="A0A8A1M4K5"/>
<accession>A0A8A1M4K5</accession>
<evidence type="ECO:0000313" key="2">
    <source>
        <dbReference type="EMBL" id="QSS59382.1"/>
    </source>
</evidence>
<evidence type="ECO:0000256" key="1">
    <source>
        <dbReference type="SAM" id="MobiDB-lite"/>
    </source>
</evidence>
<evidence type="ECO:0000313" key="3">
    <source>
        <dbReference type="Proteomes" id="UP000663671"/>
    </source>
</evidence>
<dbReference type="VEuPathDB" id="FungiDB:I7I51_08817"/>
<sequence length="66" mass="7333">MSASQADPPSNDQRRTAASQHSASNAYTFGQATSNPPISHHRALAWLGDTATRLQVPRYQQIYRHL</sequence>
<gene>
    <name evidence="2" type="ORF">I7I51_08817</name>
</gene>
<reference evidence="2" key="1">
    <citation type="submission" date="2021-01" db="EMBL/GenBank/DDBJ databases">
        <title>Chromosome-level genome assembly of a human fungal pathogen reveals clustering of transcriptionally co-regulated genes.</title>
        <authorList>
            <person name="Voorhies M."/>
            <person name="Cohen S."/>
            <person name="Shea T.P."/>
            <person name="Petrus S."/>
            <person name="Munoz J.F."/>
            <person name="Poplawski S."/>
            <person name="Goldman W.E."/>
            <person name="Michael T."/>
            <person name="Cuomo C.A."/>
            <person name="Sil A."/>
            <person name="Beyhan S."/>
        </authorList>
    </citation>
    <scope>NUCLEOTIDE SEQUENCE</scope>
    <source>
        <strain evidence="2">WU24</strain>
    </source>
</reference>
<dbReference type="Proteomes" id="UP000663671">
    <property type="component" value="Chromosome 2"/>
</dbReference>
<protein>
    <submittedName>
        <fullName evidence="2">Uncharacterized protein</fullName>
    </submittedName>
</protein>
<name>A0A8A1M4K5_AJECA</name>